<dbReference type="SUPFAM" id="SSF54373">
    <property type="entry name" value="FAD-linked reductases, C-terminal domain"/>
    <property type="match status" value="1"/>
</dbReference>
<dbReference type="Gene3D" id="3.50.50.60">
    <property type="entry name" value="FAD/NAD(P)-binding domain"/>
    <property type="match status" value="1"/>
</dbReference>
<feature type="binding site" evidence="6">
    <location>
        <position position="197"/>
    </location>
    <ligand>
        <name>FAD</name>
        <dbReference type="ChEBI" id="CHEBI:57692"/>
    </ligand>
</feature>
<reference evidence="9 10" key="1">
    <citation type="submission" date="2018-12" db="EMBL/GenBank/DDBJ databases">
        <title>Draft genome sequence of Xylaria grammica IHI A82.</title>
        <authorList>
            <person name="Buettner E."/>
            <person name="Kellner H."/>
        </authorList>
    </citation>
    <scope>NUCLEOTIDE SEQUENCE [LARGE SCALE GENOMIC DNA]</scope>
    <source>
        <strain evidence="9 10">IHI A82</strain>
    </source>
</reference>
<dbReference type="InterPro" id="IPR007867">
    <property type="entry name" value="GMC_OxRtase_C"/>
</dbReference>
<feature type="domain" description="Glucose-methanol-choline oxidoreductase C-terminal" evidence="8">
    <location>
        <begin position="391"/>
        <end position="542"/>
    </location>
</feature>
<dbReference type="InterPro" id="IPR012132">
    <property type="entry name" value="GMC_OxRdtase"/>
</dbReference>
<dbReference type="GO" id="GO:0050660">
    <property type="term" value="F:flavin adenine dinucleotide binding"/>
    <property type="evidence" value="ECO:0007669"/>
    <property type="project" value="InterPro"/>
</dbReference>
<accession>A0A439DBV9</accession>
<dbReference type="PANTHER" id="PTHR11552:SF78">
    <property type="entry name" value="GLUCOSE-METHANOL-CHOLINE OXIDOREDUCTASE N-TERMINAL DOMAIN-CONTAINING PROTEIN"/>
    <property type="match status" value="1"/>
</dbReference>
<evidence type="ECO:0000259" key="8">
    <source>
        <dbReference type="Pfam" id="PF05199"/>
    </source>
</evidence>
<dbReference type="Pfam" id="PF05199">
    <property type="entry name" value="GMC_oxred_C"/>
    <property type="match status" value="1"/>
</dbReference>
<dbReference type="InterPro" id="IPR027424">
    <property type="entry name" value="Glucose_Oxidase_domain_2"/>
</dbReference>
<comment type="cofactor">
    <cofactor evidence="1 6">
        <name>FAD</name>
        <dbReference type="ChEBI" id="CHEBI:57692"/>
    </cofactor>
</comment>
<dbReference type="EMBL" id="RYZI01000066">
    <property type="protein sequence ID" value="RWA11895.1"/>
    <property type="molecule type" value="Genomic_DNA"/>
</dbReference>
<comment type="caution">
    <text evidence="9">The sequence shown here is derived from an EMBL/GenBank/DDBJ whole genome shotgun (WGS) entry which is preliminary data.</text>
</comment>
<organism evidence="9 10">
    <name type="scientific">Xylaria grammica</name>
    <dbReference type="NCBI Taxonomy" id="363999"/>
    <lineage>
        <taxon>Eukaryota</taxon>
        <taxon>Fungi</taxon>
        <taxon>Dikarya</taxon>
        <taxon>Ascomycota</taxon>
        <taxon>Pezizomycotina</taxon>
        <taxon>Sordariomycetes</taxon>
        <taxon>Xylariomycetidae</taxon>
        <taxon>Xylariales</taxon>
        <taxon>Xylariaceae</taxon>
        <taxon>Xylaria</taxon>
    </lineage>
</organism>
<dbReference type="Gene3D" id="3.30.560.10">
    <property type="entry name" value="Glucose Oxidase, domain 3"/>
    <property type="match status" value="1"/>
</dbReference>
<evidence type="ECO:0000256" key="5">
    <source>
        <dbReference type="ARBA" id="ARBA00023002"/>
    </source>
</evidence>
<dbReference type="AlphaFoldDB" id="A0A439DBV9"/>
<proteinExistence type="inferred from homology"/>
<protein>
    <recommendedName>
        <fullName evidence="11">Glucose-methanol-choline oxidoreductase N-terminal domain-containing protein</fullName>
    </recommendedName>
</protein>
<keyword evidence="10" id="KW-1185">Reference proteome</keyword>
<dbReference type="STRING" id="363999.A0A439DBV9"/>
<dbReference type="GO" id="GO:0016614">
    <property type="term" value="F:oxidoreductase activity, acting on CH-OH group of donors"/>
    <property type="evidence" value="ECO:0007669"/>
    <property type="project" value="InterPro"/>
</dbReference>
<dbReference type="SUPFAM" id="SSF51905">
    <property type="entry name" value="FAD/NAD(P)-binding domain"/>
    <property type="match status" value="1"/>
</dbReference>
<dbReference type="InterPro" id="IPR000172">
    <property type="entry name" value="GMC_OxRdtase_N"/>
</dbReference>
<evidence type="ECO:0000256" key="2">
    <source>
        <dbReference type="ARBA" id="ARBA00010790"/>
    </source>
</evidence>
<dbReference type="PANTHER" id="PTHR11552">
    <property type="entry name" value="GLUCOSE-METHANOL-CHOLINE GMC OXIDOREDUCTASE"/>
    <property type="match status" value="1"/>
</dbReference>
<dbReference type="Proteomes" id="UP000286045">
    <property type="component" value="Unassembled WGS sequence"/>
</dbReference>
<evidence type="ECO:0000256" key="3">
    <source>
        <dbReference type="ARBA" id="ARBA00022630"/>
    </source>
</evidence>
<feature type="domain" description="Glucose-methanol-choline oxidoreductase N-terminal" evidence="7">
    <location>
        <begin position="54"/>
        <end position="281"/>
    </location>
</feature>
<evidence type="ECO:0000313" key="9">
    <source>
        <dbReference type="EMBL" id="RWA11895.1"/>
    </source>
</evidence>
<name>A0A439DBV9_9PEZI</name>
<evidence type="ECO:0000256" key="4">
    <source>
        <dbReference type="ARBA" id="ARBA00022827"/>
    </source>
</evidence>
<gene>
    <name evidence="9" type="ORF">EKO27_g3207</name>
</gene>
<evidence type="ECO:0000259" key="7">
    <source>
        <dbReference type="Pfam" id="PF00732"/>
    </source>
</evidence>
<sequence>MGLYKRLPADISEVDVIIVGESGTDNQGLDEVDHVGLWLSHILPGAPYTKFFQGLGHIFGGGSSINSVLYSRPQRSDYEAWNTPGWSPDDLLPYMKKLEKFNGPDPHNMYGSNGPVQVSRGKFRNHRLEDDFITSLSKSGWPELDDINCFGLTKGAMRAMRYLDPEGRRQDTAKVYLRPRLEDGQQPNLNVLLESQVERVLFENNKAAGVSFRPNPTYHPDVDPDTVQTIKARELVIICGGLMFSLLILERSEIGNPDILKRAGVPVTADVPGVGAEYEDHHSMMYPYYSSLNPEETLDAIHSGRVNVGDLIAAQDGRLAYNAIDAQAKLRPTEDGVDALGPVFRAAWDEHYKSIKDKPLMMMSPVGCFPGDPSPFGPTQFFTLVAFALYPFSRGHLHITGPKIDDVVDFDPGLLSDPQGVDIKHHVWMYKKQRKVARRMSCCEGAVPGLHPTFPPESTAHQDSPNIVHSSDDDTVIEKWIREHLDSIWHTIGTCKMAPRDKQGVVDATLSVYGVQSLKVADLSISPRNIGANTSNTAMTVAEKAADLFIEELGLKRGWTVSPRKKKGSQGAV</sequence>
<keyword evidence="4 6" id="KW-0274">FAD</keyword>
<evidence type="ECO:0008006" key="11">
    <source>
        <dbReference type="Google" id="ProtNLM"/>
    </source>
</evidence>
<dbReference type="PIRSF" id="PIRSF000137">
    <property type="entry name" value="Alcohol_oxidase"/>
    <property type="match status" value="1"/>
</dbReference>
<dbReference type="Pfam" id="PF00732">
    <property type="entry name" value="GMC_oxred_N"/>
    <property type="match status" value="1"/>
</dbReference>
<feature type="binding site" evidence="6">
    <location>
        <begin position="489"/>
        <end position="490"/>
    </location>
    <ligand>
        <name>FAD</name>
        <dbReference type="ChEBI" id="CHEBI:57692"/>
    </ligand>
</feature>
<dbReference type="Gene3D" id="4.10.450.10">
    <property type="entry name" value="Glucose Oxidase, domain 2"/>
    <property type="match status" value="1"/>
</dbReference>
<keyword evidence="5" id="KW-0560">Oxidoreductase</keyword>
<dbReference type="InterPro" id="IPR036188">
    <property type="entry name" value="FAD/NAD-bd_sf"/>
</dbReference>
<evidence type="ECO:0000256" key="1">
    <source>
        <dbReference type="ARBA" id="ARBA00001974"/>
    </source>
</evidence>
<comment type="similarity">
    <text evidence="2">Belongs to the GMC oxidoreductase family.</text>
</comment>
<keyword evidence="3" id="KW-0285">Flavoprotein</keyword>
<evidence type="ECO:0000256" key="6">
    <source>
        <dbReference type="PIRSR" id="PIRSR000137-2"/>
    </source>
</evidence>
<evidence type="ECO:0000313" key="10">
    <source>
        <dbReference type="Proteomes" id="UP000286045"/>
    </source>
</evidence>